<dbReference type="GO" id="GO:0042645">
    <property type="term" value="C:mitochondrial nucleoid"/>
    <property type="evidence" value="ECO:0007669"/>
    <property type="project" value="TreeGrafter"/>
</dbReference>
<comment type="caution">
    <text evidence="3">The sequence shown here is derived from an EMBL/GenBank/DDBJ whole genome shotgun (WGS) entry which is preliminary data.</text>
</comment>
<evidence type="ECO:0000256" key="2">
    <source>
        <dbReference type="PROSITE-ProRule" id="PRU00252"/>
    </source>
</evidence>
<dbReference type="PANTHER" id="PTHR10302">
    <property type="entry name" value="SINGLE-STRANDED DNA-BINDING PROTEIN"/>
    <property type="match status" value="1"/>
</dbReference>
<sequence length="184" mass="20487">MEVRQCRPFLLEVQEVFALAQAYFFSSQVFQQAAKSCSNSLPVFSAGSARAYSNRFVNNVQLLGRVGREPQKIGTSEAVSFPFYTETILKFKDGTVKTYPCWHRVVVVRQGLSTVAVNNLEKGQRVFVQGRIAYRAPTVGEDGKMIHNHQAAVVAENLVFLEKSRKNLSVESQPQDDKQAAAAN</sequence>
<evidence type="ECO:0000313" key="4">
    <source>
        <dbReference type="Proteomes" id="UP001075354"/>
    </source>
</evidence>
<reference evidence="3" key="1">
    <citation type="submission" date="2022-12" db="EMBL/GenBank/DDBJ databases">
        <title>Chromosome-level genome assembly of the bean flower thrips Megalurothrips usitatus.</title>
        <authorList>
            <person name="Ma L."/>
            <person name="Liu Q."/>
            <person name="Li H."/>
            <person name="Cai W."/>
        </authorList>
    </citation>
    <scope>NUCLEOTIDE SEQUENCE</scope>
    <source>
        <strain evidence="3">Cailab_2022a</strain>
    </source>
</reference>
<evidence type="ECO:0008006" key="5">
    <source>
        <dbReference type="Google" id="ProtNLM"/>
    </source>
</evidence>
<evidence type="ECO:0000256" key="1">
    <source>
        <dbReference type="ARBA" id="ARBA00023125"/>
    </source>
</evidence>
<keyword evidence="1 2" id="KW-0238">DNA-binding</keyword>
<dbReference type="InterPro" id="IPR012340">
    <property type="entry name" value="NA-bd_OB-fold"/>
</dbReference>
<dbReference type="PANTHER" id="PTHR10302:SF0">
    <property type="entry name" value="SINGLE-STRANDED DNA-BINDING PROTEIN, MITOCHONDRIAL"/>
    <property type="match status" value="1"/>
</dbReference>
<dbReference type="Proteomes" id="UP001075354">
    <property type="component" value="Chromosome 3"/>
</dbReference>
<dbReference type="Pfam" id="PF00436">
    <property type="entry name" value="SSB"/>
    <property type="match status" value="1"/>
</dbReference>
<evidence type="ECO:0000313" key="3">
    <source>
        <dbReference type="EMBL" id="KAJ1529751.1"/>
    </source>
</evidence>
<dbReference type="CDD" id="cd04496">
    <property type="entry name" value="SSB_OBF"/>
    <property type="match status" value="1"/>
</dbReference>
<gene>
    <name evidence="3" type="ORF">ONE63_006500</name>
</gene>
<organism evidence="3 4">
    <name type="scientific">Megalurothrips usitatus</name>
    <name type="common">bean blossom thrips</name>
    <dbReference type="NCBI Taxonomy" id="439358"/>
    <lineage>
        <taxon>Eukaryota</taxon>
        <taxon>Metazoa</taxon>
        <taxon>Ecdysozoa</taxon>
        <taxon>Arthropoda</taxon>
        <taxon>Hexapoda</taxon>
        <taxon>Insecta</taxon>
        <taxon>Pterygota</taxon>
        <taxon>Neoptera</taxon>
        <taxon>Paraneoptera</taxon>
        <taxon>Thysanoptera</taxon>
        <taxon>Terebrantia</taxon>
        <taxon>Thripoidea</taxon>
        <taxon>Thripidae</taxon>
        <taxon>Megalurothrips</taxon>
    </lineage>
</organism>
<dbReference type="InterPro" id="IPR000424">
    <property type="entry name" value="Primosome_PriB/ssb"/>
</dbReference>
<dbReference type="AlphaFoldDB" id="A0AAV7XWS8"/>
<dbReference type="GO" id="GO:0003697">
    <property type="term" value="F:single-stranded DNA binding"/>
    <property type="evidence" value="ECO:0007669"/>
    <property type="project" value="InterPro"/>
</dbReference>
<dbReference type="PROSITE" id="PS50935">
    <property type="entry name" value="SSB"/>
    <property type="match status" value="1"/>
</dbReference>
<proteinExistence type="predicted"/>
<dbReference type="SUPFAM" id="SSF50249">
    <property type="entry name" value="Nucleic acid-binding proteins"/>
    <property type="match status" value="1"/>
</dbReference>
<dbReference type="EMBL" id="JAPTSV010000003">
    <property type="protein sequence ID" value="KAJ1529751.1"/>
    <property type="molecule type" value="Genomic_DNA"/>
</dbReference>
<dbReference type="Gene3D" id="2.40.50.140">
    <property type="entry name" value="Nucleic acid-binding proteins"/>
    <property type="match status" value="1"/>
</dbReference>
<dbReference type="GO" id="GO:0006264">
    <property type="term" value="P:mitochondrial DNA replication"/>
    <property type="evidence" value="ECO:0007669"/>
    <property type="project" value="TreeGrafter"/>
</dbReference>
<accession>A0AAV7XWS8</accession>
<dbReference type="InterPro" id="IPR011344">
    <property type="entry name" value="ssDNA-bd"/>
</dbReference>
<protein>
    <recommendedName>
        <fullName evidence="5">Single-stranded DNA-binding protein, mitochondrial</fullName>
    </recommendedName>
</protein>
<keyword evidence="4" id="KW-1185">Reference proteome</keyword>
<name>A0AAV7XWS8_9NEOP</name>